<dbReference type="AlphaFoldDB" id="A0A5J4U8F2"/>
<gene>
    <name evidence="2" type="ORF">EZS28_038282</name>
</gene>
<evidence type="ECO:0000313" key="3">
    <source>
        <dbReference type="Proteomes" id="UP000324800"/>
    </source>
</evidence>
<organism evidence="2 3">
    <name type="scientific">Streblomastix strix</name>
    <dbReference type="NCBI Taxonomy" id="222440"/>
    <lineage>
        <taxon>Eukaryota</taxon>
        <taxon>Metamonada</taxon>
        <taxon>Preaxostyla</taxon>
        <taxon>Oxymonadida</taxon>
        <taxon>Streblomastigidae</taxon>
        <taxon>Streblomastix</taxon>
    </lineage>
</organism>
<dbReference type="Proteomes" id="UP000324800">
    <property type="component" value="Unassembled WGS sequence"/>
</dbReference>
<evidence type="ECO:0000313" key="2">
    <source>
        <dbReference type="EMBL" id="KAA6366191.1"/>
    </source>
</evidence>
<sequence>SNPLISVSNNGDMEIRSFIIEHFTQETQSPLLKTENDGVLRLVDVILSSDKRVKEIDGNIIPTETSVKTTPFLEAHGKLVVLTDVVFEPSQFINSNAILLVGTDGATNHQLISQGSTFNVNPGEKNFLDSNQFTTIFKNSAFNGVKATTKVNNPSTSNKRNAVQQETCGWTSASVNIVDGVGYFESTTFKDLGDGALKINSGGIVTLKEDVQLYGNNPPDSKLGRNIICSGNASSNAQLFAYSSSFKDVGTDGNSGAISLNKWILADKDTCQITGSVGDGKTLLFTPQIQSIKATGNEKKTGIDIEISGNSLFKCGKLYLQVSIKPKSDSNEDVITTKQYKLEEHATVWDRDTSVSASIGEDDLVKKGNKLIVSVLVQADDSSLQDAEIVAGGSKISEVEGFTKGGLSTGALIGIIIAAVAVVVIVIIVIICCVYCQKKKALENDVGYQEKKKRAKYHDPGAVPMDENRW</sequence>
<accession>A0A5J4U8F2</accession>
<keyword evidence="1" id="KW-1133">Transmembrane helix</keyword>
<comment type="caution">
    <text evidence="2">The sequence shown here is derived from an EMBL/GenBank/DDBJ whole genome shotgun (WGS) entry which is preliminary data.</text>
</comment>
<proteinExistence type="predicted"/>
<feature type="non-terminal residue" evidence="2">
    <location>
        <position position="1"/>
    </location>
</feature>
<evidence type="ECO:0000256" key="1">
    <source>
        <dbReference type="SAM" id="Phobius"/>
    </source>
</evidence>
<protein>
    <submittedName>
        <fullName evidence="2">Uncharacterized protein</fullName>
    </submittedName>
</protein>
<feature type="transmembrane region" description="Helical" evidence="1">
    <location>
        <begin position="411"/>
        <end position="436"/>
    </location>
</feature>
<keyword evidence="1" id="KW-0472">Membrane</keyword>
<reference evidence="2 3" key="1">
    <citation type="submission" date="2019-03" db="EMBL/GenBank/DDBJ databases">
        <title>Single cell metagenomics reveals metabolic interactions within the superorganism composed of flagellate Streblomastix strix and complex community of Bacteroidetes bacteria on its surface.</title>
        <authorList>
            <person name="Treitli S.C."/>
            <person name="Kolisko M."/>
            <person name="Husnik F."/>
            <person name="Keeling P."/>
            <person name="Hampl V."/>
        </authorList>
    </citation>
    <scope>NUCLEOTIDE SEQUENCE [LARGE SCALE GENOMIC DNA]</scope>
    <source>
        <strain evidence="2">ST1C</strain>
    </source>
</reference>
<name>A0A5J4U8F2_9EUKA</name>
<keyword evidence="1" id="KW-0812">Transmembrane</keyword>
<dbReference type="EMBL" id="SNRW01019647">
    <property type="protein sequence ID" value="KAA6366191.1"/>
    <property type="molecule type" value="Genomic_DNA"/>
</dbReference>